<comment type="caution">
    <text evidence="3">The sequence shown here is derived from an EMBL/GenBank/DDBJ whole genome shotgun (WGS) entry which is preliminary data.</text>
</comment>
<evidence type="ECO:0000313" key="2">
    <source>
        <dbReference type="EMBL" id="GET22256.1"/>
    </source>
</evidence>
<proteinExistence type="predicted"/>
<evidence type="ECO:0000259" key="1">
    <source>
        <dbReference type="Pfam" id="PF06445"/>
    </source>
</evidence>
<dbReference type="InterPro" id="IPR029442">
    <property type="entry name" value="GyrI-like"/>
</dbReference>
<dbReference type="EMBL" id="PYGC01000011">
    <property type="protein sequence ID" value="PSK81139.1"/>
    <property type="molecule type" value="Genomic_DNA"/>
</dbReference>
<evidence type="ECO:0000313" key="3">
    <source>
        <dbReference type="EMBL" id="PSK81139.1"/>
    </source>
</evidence>
<dbReference type="AlphaFoldDB" id="A0A2P8C843"/>
<sequence length="74" mass="8762">METFVLPEGLYLVFIYRGKASDATPFFQHILGEWLPQTDYQLDEKPHFEILGEKYKNDSPDSEEEIWIPVKKKD</sequence>
<protein>
    <submittedName>
        <fullName evidence="3">GyrI-like small molecule binding protein</fullName>
    </submittedName>
</protein>
<dbReference type="Proteomes" id="UP000396862">
    <property type="component" value="Unassembled WGS sequence"/>
</dbReference>
<reference evidence="2 5" key="2">
    <citation type="submission" date="2019-10" db="EMBL/GenBank/DDBJ databases">
        <title>Prolixibacter strains distinguished by the presence of nitrate reductase genes were adept at nitrate-dependent anaerobic corrosion of metallic iron and carbon steel.</title>
        <authorList>
            <person name="Iino T."/>
            <person name="Shono N."/>
            <person name="Ito K."/>
            <person name="Nakamura R."/>
            <person name="Sueoka K."/>
            <person name="Harayama S."/>
            <person name="Ohkuma M."/>
        </authorList>
    </citation>
    <scope>NUCLEOTIDE SEQUENCE [LARGE SCALE GENOMIC DNA]</scope>
    <source>
        <strain evidence="2 5">MIC1-1</strain>
    </source>
</reference>
<feature type="domain" description="GyrI-like small molecule binding" evidence="1">
    <location>
        <begin position="1"/>
        <end position="71"/>
    </location>
</feature>
<evidence type="ECO:0000313" key="4">
    <source>
        <dbReference type="Proteomes" id="UP000240621"/>
    </source>
</evidence>
<gene>
    <name evidence="3" type="ORF">CLV93_111116</name>
    <name evidence="2" type="ORF">JCM18694_25020</name>
</gene>
<dbReference type="InterPro" id="IPR011256">
    <property type="entry name" value="Reg_factor_effector_dom_sf"/>
</dbReference>
<dbReference type="Proteomes" id="UP000240621">
    <property type="component" value="Unassembled WGS sequence"/>
</dbReference>
<dbReference type="Pfam" id="PF06445">
    <property type="entry name" value="GyrI-like"/>
    <property type="match status" value="1"/>
</dbReference>
<name>A0A2P8C843_9BACT</name>
<evidence type="ECO:0000313" key="5">
    <source>
        <dbReference type="Proteomes" id="UP000396862"/>
    </source>
</evidence>
<dbReference type="SUPFAM" id="SSF55136">
    <property type="entry name" value="Probable bacterial effector-binding domain"/>
    <property type="match status" value="1"/>
</dbReference>
<dbReference type="Gene3D" id="3.20.80.10">
    <property type="entry name" value="Regulatory factor, effector binding domain"/>
    <property type="match status" value="1"/>
</dbReference>
<dbReference type="EMBL" id="BLAU01000001">
    <property type="protein sequence ID" value="GET22256.1"/>
    <property type="molecule type" value="Genomic_DNA"/>
</dbReference>
<keyword evidence="5" id="KW-1185">Reference proteome</keyword>
<organism evidence="3 4">
    <name type="scientific">Prolixibacter denitrificans</name>
    <dbReference type="NCBI Taxonomy" id="1541063"/>
    <lineage>
        <taxon>Bacteria</taxon>
        <taxon>Pseudomonadati</taxon>
        <taxon>Bacteroidota</taxon>
        <taxon>Bacteroidia</taxon>
        <taxon>Marinilabiliales</taxon>
        <taxon>Prolixibacteraceae</taxon>
        <taxon>Prolixibacter</taxon>
    </lineage>
</organism>
<reference evidence="3 4" key="1">
    <citation type="submission" date="2018-03" db="EMBL/GenBank/DDBJ databases">
        <title>Genomic Encyclopedia of Archaeal and Bacterial Type Strains, Phase II (KMG-II): from individual species to whole genera.</title>
        <authorList>
            <person name="Goeker M."/>
        </authorList>
    </citation>
    <scope>NUCLEOTIDE SEQUENCE [LARGE SCALE GENOMIC DNA]</scope>
    <source>
        <strain evidence="3 4">DSM 27267</strain>
    </source>
</reference>
<accession>A0A2P8C843</accession>